<feature type="transmembrane region" description="Helical" evidence="1">
    <location>
        <begin position="34"/>
        <end position="54"/>
    </location>
</feature>
<evidence type="ECO:0000313" key="2">
    <source>
        <dbReference type="EMBL" id="QKR01044.1"/>
    </source>
</evidence>
<evidence type="ECO:0000313" key="3">
    <source>
        <dbReference type="Proteomes" id="UP000509301"/>
    </source>
</evidence>
<dbReference type="InterPro" id="IPR009844">
    <property type="entry name" value="DUF1404"/>
</dbReference>
<reference evidence="2 3" key="1">
    <citation type="submission" date="2020-02" db="EMBL/GenBank/DDBJ databases">
        <title>Comparative genome analysis reveals the metabolism and evolution of the thermophilic archaeal genus Metallosphaera.</title>
        <authorList>
            <person name="Jiang C."/>
        </authorList>
    </citation>
    <scope>NUCLEOTIDE SEQUENCE [LARGE SCALE GENOMIC DNA]</scope>
    <source>
        <strain evidence="2 3">Ric-A</strain>
    </source>
</reference>
<accession>A0A6N0NVW5</accession>
<feature type="transmembrane region" description="Helical" evidence="1">
    <location>
        <begin position="61"/>
        <end position="79"/>
    </location>
</feature>
<proteinExistence type="predicted"/>
<keyword evidence="1" id="KW-0472">Membrane</keyword>
<protein>
    <submittedName>
        <fullName evidence="2">DUF1404 domain-containing protein</fullName>
    </submittedName>
</protein>
<keyword evidence="3" id="KW-1185">Reference proteome</keyword>
<feature type="transmembrane region" description="Helical" evidence="1">
    <location>
        <begin position="7"/>
        <end position="28"/>
    </location>
</feature>
<dbReference type="OrthoDB" id="34528at2157"/>
<dbReference type="Pfam" id="PF07185">
    <property type="entry name" value="DUF1404"/>
    <property type="match status" value="1"/>
</dbReference>
<keyword evidence="1" id="KW-0812">Transmembrane</keyword>
<organism evidence="2 3">
    <name type="scientific">Metallosphaera tengchongensis</name>
    <dbReference type="NCBI Taxonomy" id="1532350"/>
    <lineage>
        <taxon>Archaea</taxon>
        <taxon>Thermoproteota</taxon>
        <taxon>Thermoprotei</taxon>
        <taxon>Sulfolobales</taxon>
        <taxon>Sulfolobaceae</taxon>
        <taxon>Metallosphaera</taxon>
    </lineage>
</organism>
<feature type="transmembrane region" description="Helical" evidence="1">
    <location>
        <begin position="85"/>
        <end position="106"/>
    </location>
</feature>
<dbReference type="KEGG" id="mten:GWK48_06605"/>
<dbReference type="Proteomes" id="UP000509301">
    <property type="component" value="Chromosome"/>
</dbReference>
<evidence type="ECO:0000256" key="1">
    <source>
        <dbReference type="SAM" id="Phobius"/>
    </source>
</evidence>
<name>A0A6N0NVW5_9CREN</name>
<dbReference type="AlphaFoldDB" id="A0A6N0NVW5"/>
<feature type="transmembrane region" description="Helical" evidence="1">
    <location>
        <begin position="118"/>
        <end position="139"/>
    </location>
</feature>
<gene>
    <name evidence="2" type="ORF">GWK48_06605</name>
</gene>
<keyword evidence="1" id="KW-1133">Transmembrane helix</keyword>
<feature type="transmembrane region" description="Helical" evidence="1">
    <location>
        <begin position="159"/>
        <end position="177"/>
    </location>
</feature>
<dbReference type="EMBL" id="CP049074">
    <property type="protein sequence ID" value="QKR01044.1"/>
    <property type="molecule type" value="Genomic_DNA"/>
</dbReference>
<sequence>MNNKSKLPFLILSFLIVVISVNPITISFLPKNPLVLMASHYALYFAGILAGASLLRLNKAFVIPAVVPPIIFHFPFFFVQSGINLAWTFTDYSTMVVGGVLLGAALRSAGKLIKSSLFVLYMVGDTTLAILLVLGFPVYSPPSVIFSPYSVSQFYDVSYFMFGVMNLILFVVLGYTLRKLLN</sequence>